<evidence type="ECO:0000259" key="2">
    <source>
        <dbReference type="SMART" id="SM00871"/>
    </source>
</evidence>
<dbReference type="Pfam" id="PF10604">
    <property type="entry name" value="Polyketide_cyc2"/>
    <property type="match status" value="1"/>
</dbReference>
<dbReference type="CDD" id="cd07818">
    <property type="entry name" value="SRPBCC_1"/>
    <property type="match status" value="1"/>
</dbReference>
<dbReference type="RefSeq" id="WP_311427876.1">
    <property type="nucleotide sequence ID" value="NZ_JAVRIA010000006.1"/>
</dbReference>
<dbReference type="Gene3D" id="3.20.80.10">
    <property type="entry name" value="Regulatory factor, effector binding domain"/>
    <property type="match status" value="1"/>
</dbReference>
<comment type="caution">
    <text evidence="3">The sequence shown here is derived from an EMBL/GenBank/DDBJ whole genome shotgun (WGS) entry which is preliminary data.</text>
</comment>
<dbReference type="Pfam" id="PF06445">
    <property type="entry name" value="GyrI-like"/>
    <property type="match status" value="1"/>
</dbReference>
<reference evidence="3 4" key="1">
    <citation type="submission" date="2023-09" db="EMBL/GenBank/DDBJ databases">
        <authorList>
            <person name="Rey-Velasco X."/>
        </authorList>
    </citation>
    <scope>NUCLEOTIDE SEQUENCE [LARGE SCALE GENOMIC DNA]</scope>
    <source>
        <strain evidence="3 4">W332</strain>
    </source>
</reference>
<keyword evidence="1" id="KW-0812">Transmembrane</keyword>
<dbReference type="SUPFAM" id="SSF55136">
    <property type="entry name" value="Probable bacterial effector-binding domain"/>
    <property type="match status" value="1"/>
</dbReference>
<gene>
    <name evidence="3" type="ORF">RM697_10645</name>
</gene>
<evidence type="ECO:0000313" key="4">
    <source>
        <dbReference type="Proteomes" id="UP001259492"/>
    </source>
</evidence>
<evidence type="ECO:0000313" key="3">
    <source>
        <dbReference type="EMBL" id="MDT0559110.1"/>
    </source>
</evidence>
<feature type="domain" description="AraC effector-binding" evidence="2">
    <location>
        <begin position="191"/>
        <end position="347"/>
    </location>
</feature>
<dbReference type="InterPro" id="IPR010499">
    <property type="entry name" value="AraC_E-bd"/>
</dbReference>
<dbReference type="InterPro" id="IPR023393">
    <property type="entry name" value="START-like_dom_sf"/>
</dbReference>
<evidence type="ECO:0000256" key="1">
    <source>
        <dbReference type="SAM" id="Phobius"/>
    </source>
</evidence>
<dbReference type="Proteomes" id="UP001259492">
    <property type="component" value="Unassembled WGS sequence"/>
</dbReference>
<dbReference type="Gene3D" id="3.30.530.20">
    <property type="match status" value="1"/>
</dbReference>
<sequence>MKLFKYFLLIVLILTIGAAIYIAVQPNQYDVKRKQIIKAPVELVFNNINDFKNWEDWGPWMDDDPTIEVSYADQTSGVGASYTWTSKDGPGRMKTIALERNKSITQELQFGDFEPTETHWTFEEVPEGTEITWNMKADQVPFIFKMFGAISGGMDNMLGEMMEKGFAKMDGVMKEEVKTYNKTIANSFKLGTIEELDLPTQKFIGYLQKTTTKTAMEDMTKLFMEYMPKAGMHAAQYLEQGDYIPGAYYTKWDDEKDEAEFYIGLLLKKDLAPAEGMTSIIIPASKTLKISKYGPYGIGDMEAHTKLNEYLSINEYSNNQKSYELYVNDPTLVKPNEIQTDIYYPVKK</sequence>
<accession>A0ABU2YMT8</accession>
<keyword evidence="1" id="KW-0472">Membrane</keyword>
<dbReference type="EMBL" id="JAVRIA010000006">
    <property type="protein sequence ID" value="MDT0559110.1"/>
    <property type="molecule type" value="Genomic_DNA"/>
</dbReference>
<keyword evidence="1" id="KW-1133">Transmembrane helix</keyword>
<dbReference type="SUPFAM" id="SSF55961">
    <property type="entry name" value="Bet v1-like"/>
    <property type="match status" value="1"/>
</dbReference>
<protein>
    <submittedName>
        <fullName evidence="3">SRPBCC family protein</fullName>
    </submittedName>
</protein>
<dbReference type="SMART" id="SM00871">
    <property type="entry name" value="AraC_E_bind"/>
    <property type="match status" value="1"/>
</dbReference>
<organism evidence="3 4">
    <name type="scientific">Microcosmobacter mediterraneus</name>
    <dbReference type="NCBI Taxonomy" id="3075607"/>
    <lineage>
        <taxon>Bacteria</taxon>
        <taxon>Pseudomonadati</taxon>
        <taxon>Bacteroidota</taxon>
        <taxon>Flavobacteriia</taxon>
        <taxon>Flavobacteriales</taxon>
        <taxon>Flavobacteriaceae</taxon>
        <taxon>Microcosmobacter</taxon>
    </lineage>
</organism>
<dbReference type="InterPro" id="IPR029442">
    <property type="entry name" value="GyrI-like"/>
</dbReference>
<feature type="transmembrane region" description="Helical" evidence="1">
    <location>
        <begin position="6"/>
        <end position="24"/>
    </location>
</feature>
<name>A0ABU2YMT8_9FLAO</name>
<proteinExistence type="predicted"/>
<keyword evidence="4" id="KW-1185">Reference proteome</keyword>
<dbReference type="InterPro" id="IPR019587">
    <property type="entry name" value="Polyketide_cyclase/dehydratase"/>
</dbReference>
<dbReference type="InterPro" id="IPR011256">
    <property type="entry name" value="Reg_factor_effector_dom_sf"/>
</dbReference>